<evidence type="ECO:0000313" key="2">
    <source>
        <dbReference type="EMBL" id="MFC4313350.1"/>
    </source>
</evidence>
<dbReference type="PANTHER" id="PTHR46825:SF9">
    <property type="entry name" value="BETA-LACTAMASE-RELATED DOMAIN-CONTAINING PROTEIN"/>
    <property type="match status" value="1"/>
</dbReference>
<evidence type="ECO:0000313" key="3">
    <source>
        <dbReference type="Proteomes" id="UP001595904"/>
    </source>
</evidence>
<dbReference type="InterPro" id="IPR012338">
    <property type="entry name" value="Beta-lactam/transpept-like"/>
</dbReference>
<dbReference type="PANTHER" id="PTHR46825">
    <property type="entry name" value="D-ALANYL-D-ALANINE-CARBOXYPEPTIDASE/ENDOPEPTIDASE AMPH"/>
    <property type="match status" value="1"/>
</dbReference>
<dbReference type="RefSeq" id="WP_380606688.1">
    <property type="nucleotide sequence ID" value="NZ_JBHSDU010000015.1"/>
</dbReference>
<proteinExistence type="predicted"/>
<dbReference type="Proteomes" id="UP001595904">
    <property type="component" value="Unassembled WGS sequence"/>
</dbReference>
<sequence length="332" mass="37001">MNVKIQIDELMRRYDGPGPGASLLILRDGQPFVRKSYGFATLDDRSPVTPETNFRLASVSKQFTAAAILLLAEDGKLSLDDSLRKWFPGLPDVAQDMTIRQVLSHMSGLIDYEDVIPAQMTAQLHDADVLEILETQNRTYFPPGKGYRYSNSGYALLALIVGKASGKDFARFLEERIFTPLGMTNTVAYEQGISTVKHRAFGYSEERGAWSQTDQSQTSAVLGDGGIYSSIDDLAKWDAALYDDRLLSAKSRALAFTPVTDTDDPTVRYGMGWRITQEAIGGRTLWHSGETIGFRNVIVRYPEQRFTIVLLSNRNDPEPYQTARAIANLLLK</sequence>
<dbReference type="SUPFAM" id="SSF56601">
    <property type="entry name" value="beta-lactamase/transpeptidase-like"/>
    <property type="match status" value="1"/>
</dbReference>
<gene>
    <name evidence="2" type="ORF">ACFPN2_30000</name>
</gene>
<dbReference type="InterPro" id="IPR050491">
    <property type="entry name" value="AmpC-like"/>
</dbReference>
<evidence type="ECO:0000259" key="1">
    <source>
        <dbReference type="Pfam" id="PF00144"/>
    </source>
</evidence>
<accession>A0ABV8T2Q5</accession>
<organism evidence="2 3">
    <name type="scientific">Steroidobacter flavus</name>
    <dbReference type="NCBI Taxonomy" id="1842136"/>
    <lineage>
        <taxon>Bacteria</taxon>
        <taxon>Pseudomonadati</taxon>
        <taxon>Pseudomonadota</taxon>
        <taxon>Gammaproteobacteria</taxon>
        <taxon>Steroidobacterales</taxon>
        <taxon>Steroidobacteraceae</taxon>
        <taxon>Steroidobacter</taxon>
    </lineage>
</organism>
<dbReference type="Gene3D" id="3.40.710.10">
    <property type="entry name" value="DD-peptidase/beta-lactamase superfamily"/>
    <property type="match status" value="1"/>
</dbReference>
<comment type="caution">
    <text evidence="2">The sequence shown here is derived from an EMBL/GenBank/DDBJ whole genome shotgun (WGS) entry which is preliminary data.</text>
</comment>
<dbReference type="InterPro" id="IPR001466">
    <property type="entry name" value="Beta-lactam-related"/>
</dbReference>
<dbReference type="EMBL" id="JBHSDU010000015">
    <property type="protein sequence ID" value="MFC4313350.1"/>
    <property type="molecule type" value="Genomic_DNA"/>
</dbReference>
<dbReference type="Pfam" id="PF00144">
    <property type="entry name" value="Beta-lactamase"/>
    <property type="match status" value="1"/>
</dbReference>
<dbReference type="EC" id="3.-.-.-" evidence="2"/>
<name>A0ABV8T2Q5_9GAMM</name>
<protein>
    <submittedName>
        <fullName evidence="2">Serine hydrolase domain-containing protein</fullName>
        <ecNumber evidence="2">3.-.-.-</ecNumber>
    </submittedName>
</protein>
<feature type="domain" description="Beta-lactamase-related" evidence="1">
    <location>
        <begin position="17"/>
        <end position="328"/>
    </location>
</feature>
<keyword evidence="2" id="KW-0378">Hydrolase</keyword>
<reference evidence="3" key="1">
    <citation type="journal article" date="2019" name="Int. J. Syst. Evol. Microbiol.">
        <title>The Global Catalogue of Microorganisms (GCM) 10K type strain sequencing project: providing services to taxonomists for standard genome sequencing and annotation.</title>
        <authorList>
            <consortium name="The Broad Institute Genomics Platform"/>
            <consortium name="The Broad Institute Genome Sequencing Center for Infectious Disease"/>
            <person name="Wu L."/>
            <person name="Ma J."/>
        </authorList>
    </citation>
    <scope>NUCLEOTIDE SEQUENCE [LARGE SCALE GENOMIC DNA]</scope>
    <source>
        <strain evidence="3">CGMCC 1.10759</strain>
    </source>
</reference>
<keyword evidence="3" id="KW-1185">Reference proteome</keyword>
<dbReference type="GO" id="GO:0016787">
    <property type="term" value="F:hydrolase activity"/>
    <property type="evidence" value="ECO:0007669"/>
    <property type="project" value="UniProtKB-KW"/>
</dbReference>